<gene>
    <name evidence="2" type="ORF">Nepgr_012425</name>
</gene>
<organism evidence="2 3">
    <name type="scientific">Nepenthes gracilis</name>
    <name type="common">Slender pitcher plant</name>
    <dbReference type="NCBI Taxonomy" id="150966"/>
    <lineage>
        <taxon>Eukaryota</taxon>
        <taxon>Viridiplantae</taxon>
        <taxon>Streptophyta</taxon>
        <taxon>Embryophyta</taxon>
        <taxon>Tracheophyta</taxon>
        <taxon>Spermatophyta</taxon>
        <taxon>Magnoliopsida</taxon>
        <taxon>eudicotyledons</taxon>
        <taxon>Gunneridae</taxon>
        <taxon>Pentapetalae</taxon>
        <taxon>Caryophyllales</taxon>
        <taxon>Nepenthaceae</taxon>
        <taxon>Nepenthes</taxon>
    </lineage>
</organism>
<dbReference type="AlphaFoldDB" id="A0AAD3SH69"/>
<evidence type="ECO:0000313" key="3">
    <source>
        <dbReference type="Proteomes" id="UP001279734"/>
    </source>
</evidence>
<comment type="caution">
    <text evidence="2">The sequence shown here is derived from an EMBL/GenBank/DDBJ whole genome shotgun (WGS) entry which is preliminary data.</text>
</comment>
<protein>
    <submittedName>
        <fullName evidence="2">Uncharacterized protein</fullName>
    </submittedName>
</protein>
<keyword evidence="1" id="KW-1133">Transmembrane helix</keyword>
<keyword evidence="1" id="KW-0812">Transmembrane</keyword>
<dbReference type="Proteomes" id="UP001279734">
    <property type="component" value="Unassembled WGS sequence"/>
</dbReference>
<dbReference type="EMBL" id="BSYO01000010">
    <property type="protein sequence ID" value="GMH10584.1"/>
    <property type="molecule type" value="Genomic_DNA"/>
</dbReference>
<evidence type="ECO:0000313" key="2">
    <source>
        <dbReference type="EMBL" id="GMH10584.1"/>
    </source>
</evidence>
<reference evidence="2" key="1">
    <citation type="submission" date="2023-05" db="EMBL/GenBank/DDBJ databases">
        <title>Nepenthes gracilis genome sequencing.</title>
        <authorList>
            <person name="Fukushima K."/>
        </authorList>
    </citation>
    <scope>NUCLEOTIDE SEQUENCE</scope>
    <source>
        <strain evidence="2">SING2019-196</strain>
    </source>
</reference>
<keyword evidence="1" id="KW-0472">Membrane</keyword>
<name>A0AAD3SH69_NEPGR</name>
<sequence length="138" mass="15511">MNLRCKLSAFHISAVKRHPYATSTFVIAKLANIPAFLCIWAAKPNRHLGKSNSTFFCGGHQIHRQPSEIGIWPRSKSTNELGYEIAKGNDVPCQMKMCLIFQIHMKSRSAIFDPTGEVATRSLSHASKHEISKERLPH</sequence>
<feature type="transmembrane region" description="Helical" evidence="1">
    <location>
        <begin position="20"/>
        <end position="42"/>
    </location>
</feature>
<accession>A0AAD3SH69</accession>
<keyword evidence="3" id="KW-1185">Reference proteome</keyword>
<proteinExistence type="predicted"/>
<evidence type="ECO:0000256" key="1">
    <source>
        <dbReference type="SAM" id="Phobius"/>
    </source>
</evidence>